<dbReference type="EMBL" id="DVMJ01000078">
    <property type="protein sequence ID" value="HIU14224.1"/>
    <property type="molecule type" value="Genomic_DNA"/>
</dbReference>
<evidence type="ECO:0000313" key="2">
    <source>
        <dbReference type="Proteomes" id="UP000824175"/>
    </source>
</evidence>
<evidence type="ECO:0000313" key="1">
    <source>
        <dbReference type="EMBL" id="HIU14224.1"/>
    </source>
</evidence>
<protein>
    <submittedName>
        <fullName evidence="1">Uncharacterized protein</fullName>
    </submittedName>
</protein>
<name>A0A9D1HRK4_9FIRM</name>
<dbReference type="Proteomes" id="UP000824175">
    <property type="component" value="Unassembled WGS sequence"/>
</dbReference>
<organism evidence="1 2">
    <name type="scientific">Candidatus Fimiplasma intestinipullorum</name>
    <dbReference type="NCBI Taxonomy" id="2840825"/>
    <lineage>
        <taxon>Bacteria</taxon>
        <taxon>Bacillati</taxon>
        <taxon>Bacillota</taxon>
        <taxon>Clostridia</taxon>
        <taxon>Eubacteriales</taxon>
        <taxon>Candidatus Fimiplasma</taxon>
    </lineage>
</organism>
<sequence length="135" mass="15869">MYIRQLVEAIMSTRKDLYVLISIDDNNEYWTMDVLTEAYTIDGVLTMVDDSNFKSLIMIYNPFDQYCSVISDWLKVHLSVECRMREKQLIAYIVCSDPEINTLEIENMKLEDSLLAERTSFEYGGQQRIRTQSIE</sequence>
<accession>A0A9D1HRK4</accession>
<proteinExistence type="predicted"/>
<reference evidence="1" key="1">
    <citation type="submission" date="2020-10" db="EMBL/GenBank/DDBJ databases">
        <authorList>
            <person name="Gilroy R."/>
        </authorList>
    </citation>
    <scope>NUCLEOTIDE SEQUENCE</scope>
    <source>
        <strain evidence="1">CHK195-11698</strain>
    </source>
</reference>
<comment type="caution">
    <text evidence="1">The sequence shown here is derived from an EMBL/GenBank/DDBJ whole genome shotgun (WGS) entry which is preliminary data.</text>
</comment>
<dbReference type="AlphaFoldDB" id="A0A9D1HRK4"/>
<reference evidence="1" key="2">
    <citation type="journal article" date="2021" name="PeerJ">
        <title>Extensive microbial diversity within the chicken gut microbiome revealed by metagenomics and culture.</title>
        <authorList>
            <person name="Gilroy R."/>
            <person name="Ravi A."/>
            <person name="Getino M."/>
            <person name="Pursley I."/>
            <person name="Horton D.L."/>
            <person name="Alikhan N.F."/>
            <person name="Baker D."/>
            <person name="Gharbi K."/>
            <person name="Hall N."/>
            <person name="Watson M."/>
            <person name="Adriaenssens E.M."/>
            <person name="Foster-Nyarko E."/>
            <person name="Jarju S."/>
            <person name="Secka A."/>
            <person name="Antonio M."/>
            <person name="Oren A."/>
            <person name="Chaudhuri R.R."/>
            <person name="La Ragione R."/>
            <person name="Hildebrand F."/>
            <person name="Pallen M.J."/>
        </authorList>
    </citation>
    <scope>NUCLEOTIDE SEQUENCE</scope>
    <source>
        <strain evidence="1">CHK195-11698</strain>
    </source>
</reference>
<gene>
    <name evidence="1" type="ORF">IAD15_09170</name>
</gene>